<dbReference type="AlphaFoldDB" id="A0A098YU73"/>
<evidence type="ECO:0000313" key="2">
    <source>
        <dbReference type="Proteomes" id="UP000029723"/>
    </source>
</evidence>
<dbReference type="EMBL" id="JRPQ01000002">
    <property type="protein sequence ID" value="KGI23175.1"/>
    <property type="molecule type" value="Genomic_DNA"/>
</dbReference>
<proteinExistence type="predicted"/>
<protein>
    <recommendedName>
        <fullName evidence="3">WbqC-like protein</fullName>
    </recommendedName>
</protein>
<dbReference type="RefSeq" id="WP_036925516.1">
    <property type="nucleotide sequence ID" value="NZ_JRPQ01000002.1"/>
</dbReference>
<name>A0A098YU73_9BACT</name>
<evidence type="ECO:0000313" key="1">
    <source>
        <dbReference type="EMBL" id="KGI23175.1"/>
    </source>
</evidence>
<accession>A0A098YU73</accession>
<dbReference type="Proteomes" id="UP000029723">
    <property type="component" value="Unassembled WGS sequence"/>
</dbReference>
<dbReference type="InterPro" id="IPR014985">
    <property type="entry name" value="WbqC"/>
</dbReference>
<gene>
    <name evidence="1" type="ORF">HMPREF9304_00265</name>
</gene>
<dbReference type="Pfam" id="PF08889">
    <property type="entry name" value="WbqC"/>
    <property type="match status" value="1"/>
</dbReference>
<sequence length="209" mass="24839">MASVLLSSTYFGPIQWYQKLYRHECCYIEKYDHFIKQTYRNRCQIATTQGVQTLSIPVEKFDTPKCLMRDVRISDHANWRHVHWNALVSAYGESPFFEFYEDDIRPFFTKKWTFLYDFNFEIMQKMCELLDIEPNVRATTEYLKIGEGHGDELEVVDFREAIHPKRPQPDCSFQPQPYYQVYAEKHGFLPNLSIIDLLMNLGNEAILLL</sequence>
<organism evidence="1 2">
    <name type="scientific">Hoylesella timonensis S9-PR14</name>
    <dbReference type="NCBI Taxonomy" id="1401062"/>
    <lineage>
        <taxon>Bacteria</taxon>
        <taxon>Pseudomonadati</taxon>
        <taxon>Bacteroidota</taxon>
        <taxon>Bacteroidia</taxon>
        <taxon>Bacteroidales</taxon>
        <taxon>Prevotellaceae</taxon>
        <taxon>Hoylesella</taxon>
    </lineage>
</organism>
<evidence type="ECO:0008006" key="3">
    <source>
        <dbReference type="Google" id="ProtNLM"/>
    </source>
</evidence>
<dbReference type="OrthoDB" id="1523452at2"/>
<comment type="caution">
    <text evidence="1">The sequence shown here is derived from an EMBL/GenBank/DDBJ whole genome shotgun (WGS) entry which is preliminary data.</text>
</comment>
<reference evidence="1 2" key="1">
    <citation type="submission" date="2014-07" db="EMBL/GenBank/DDBJ databases">
        <authorList>
            <person name="McCorrison J."/>
            <person name="Sanka R."/>
            <person name="Torralba M."/>
            <person name="Gillis M."/>
            <person name="Haft D.H."/>
            <person name="Methe B."/>
            <person name="Sutton G."/>
            <person name="Nelson K.E."/>
        </authorList>
    </citation>
    <scope>NUCLEOTIDE SEQUENCE [LARGE SCALE GENOMIC DNA]</scope>
    <source>
        <strain evidence="1 2">S9-PR14</strain>
    </source>
</reference>